<keyword evidence="10" id="KW-1185">Reference proteome</keyword>
<evidence type="ECO:0000256" key="6">
    <source>
        <dbReference type="ARBA" id="ARBA00022946"/>
    </source>
</evidence>
<protein>
    <recommendedName>
        <fullName evidence="8">DYW domain-containing protein</fullName>
    </recommendedName>
</protein>
<sequence length="802" mass="89564">MSSQTLPLPITHTISHTISERTYIPSHIYTHPCATLLELCTSLEQLHQIIPLIIKNGLYKETLFQTKLISLFTKFNSLNEAARVFEPIEDKTDAMYHTMLKGYAHASVLNDAVSFFCRMNVENVKYVVYNFTYLLKICGEFRDVRRGKEIQGVLIVNGFGGNLFAMTGVMNLYAKCGLVFEAFKMFERMPVRDLVCWNSMIGGFVHNGLAKEALELVGELHREGLRADHVTIVSVMPCVGSMGALNIGRAMHGFVLRSGLESFVNVSTSLVDMYCKCRCVETARLVFDGIEGKNVVSWNSMIDGYAQSGDGAEEAWSLFQEMLNQGVNPTGVTIMAVLVSCAVLGDLERGKFVHQLANQLGLDNDVSIVNSLISMYCKCKRADIAAGLFKNIQNKTIVSWNAMILGYAQNGYVTEALDYFCKMKLQNLKPDSFTLVSVIPALAELSVTRQAKWIHGVVIRGCFDKNVFVMTALVDMYAKCGAIYTSRKLFDMMDYKHVTTWNVMIDGYGTHGFGKAAIDLFHQMLRGDAKPNSITFLCIISACSHSGFVEEGKQFFTMMKKDFAVEPSMDHYGAMVDLLGRSGRLQEAWDFIQNMPVEPGINVLGAMLGACKIHKNVDLGEVAANRLFAMNPEEGGYHVLLANIYSNAAMWDKVAEVRNIMVNKGIQKTPGCSLVNLKNEVHTYSGTVRHPQSKRIYAFLETLLDDIKAAGYAPDTSSIHDVEDDIHEQLLKTHSEKLAIAFGLLNSSPGSTIHIRKNLRVCTDCHNATKYISLVTRREIIVRDMHRFHHFKDGMCSCGDYW</sequence>
<dbReference type="AlphaFoldDB" id="A0AAF0XWS2"/>
<dbReference type="InterPro" id="IPR011990">
    <property type="entry name" value="TPR-like_helical_dom_sf"/>
</dbReference>
<dbReference type="FunFam" id="1.25.40.10:FF:001326">
    <property type="entry name" value="Pentatricopeptide repeat-containing protein"/>
    <property type="match status" value="1"/>
</dbReference>
<dbReference type="FunFam" id="1.25.40.10:FF:000395">
    <property type="entry name" value="Pentatricopeptide repeat-containing protein chloroplastic"/>
    <property type="match status" value="1"/>
</dbReference>
<organism evidence="9 10">
    <name type="scientific">Daucus carota subsp. sativus</name>
    <name type="common">Carrot</name>
    <dbReference type="NCBI Taxonomy" id="79200"/>
    <lineage>
        <taxon>Eukaryota</taxon>
        <taxon>Viridiplantae</taxon>
        <taxon>Streptophyta</taxon>
        <taxon>Embryophyta</taxon>
        <taxon>Tracheophyta</taxon>
        <taxon>Spermatophyta</taxon>
        <taxon>Magnoliopsida</taxon>
        <taxon>eudicotyledons</taxon>
        <taxon>Gunneridae</taxon>
        <taxon>Pentapetalae</taxon>
        <taxon>asterids</taxon>
        <taxon>campanulids</taxon>
        <taxon>Apiales</taxon>
        <taxon>Apiaceae</taxon>
        <taxon>Apioideae</taxon>
        <taxon>Scandiceae</taxon>
        <taxon>Daucinae</taxon>
        <taxon>Daucus</taxon>
        <taxon>Daucus sect. Daucus</taxon>
    </lineage>
</organism>
<feature type="repeat" description="PPR" evidence="7">
    <location>
        <begin position="294"/>
        <end position="329"/>
    </location>
</feature>
<keyword evidence="3" id="KW-0150">Chloroplast</keyword>
<dbReference type="GO" id="GO:0009451">
    <property type="term" value="P:RNA modification"/>
    <property type="evidence" value="ECO:0007669"/>
    <property type="project" value="InterPro"/>
</dbReference>
<dbReference type="Pfam" id="PF20431">
    <property type="entry name" value="E_motif"/>
    <property type="match status" value="1"/>
</dbReference>
<evidence type="ECO:0000256" key="3">
    <source>
        <dbReference type="ARBA" id="ARBA00022528"/>
    </source>
</evidence>
<dbReference type="FunFam" id="1.25.40.10:FF:002415">
    <property type="entry name" value="Uncharacterized protein"/>
    <property type="match status" value="1"/>
</dbReference>
<dbReference type="InterPro" id="IPR032867">
    <property type="entry name" value="DYW_dom"/>
</dbReference>
<evidence type="ECO:0000313" key="10">
    <source>
        <dbReference type="Proteomes" id="UP000077755"/>
    </source>
</evidence>
<feature type="repeat" description="PPR" evidence="7">
    <location>
        <begin position="193"/>
        <end position="227"/>
    </location>
</feature>
<proteinExistence type="inferred from homology"/>
<feature type="repeat" description="PPR" evidence="7">
    <location>
        <begin position="497"/>
        <end position="531"/>
    </location>
</feature>
<dbReference type="Pfam" id="PF01535">
    <property type="entry name" value="PPR"/>
    <property type="match status" value="5"/>
</dbReference>
<keyword evidence="5" id="KW-0677">Repeat</keyword>
<evidence type="ECO:0000256" key="7">
    <source>
        <dbReference type="PROSITE-ProRule" id="PRU00708"/>
    </source>
</evidence>
<evidence type="ECO:0000313" key="9">
    <source>
        <dbReference type="EMBL" id="WOH14787.1"/>
    </source>
</evidence>
<dbReference type="Pfam" id="PF14432">
    <property type="entry name" value="DYW_deaminase"/>
    <property type="match status" value="1"/>
</dbReference>
<keyword evidence="4" id="KW-0934">Plastid</keyword>
<feature type="domain" description="DYW" evidence="8">
    <location>
        <begin position="711"/>
        <end position="802"/>
    </location>
</feature>
<dbReference type="Pfam" id="PF13041">
    <property type="entry name" value="PPR_2"/>
    <property type="match status" value="3"/>
</dbReference>
<dbReference type="GO" id="GO:0009507">
    <property type="term" value="C:chloroplast"/>
    <property type="evidence" value="ECO:0007669"/>
    <property type="project" value="UniProtKB-SubCell"/>
</dbReference>
<dbReference type="PROSITE" id="PS51375">
    <property type="entry name" value="PPR"/>
    <property type="match status" value="4"/>
</dbReference>
<dbReference type="FunFam" id="1.25.40.10:FF:000031">
    <property type="entry name" value="Pentatricopeptide repeat-containing protein mitochondrial"/>
    <property type="match status" value="1"/>
</dbReference>
<gene>
    <name evidence="9" type="ORF">DCAR_0934310</name>
</gene>
<dbReference type="InterPro" id="IPR046848">
    <property type="entry name" value="E_motif"/>
</dbReference>
<dbReference type="GO" id="GO:0003723">
    <property type="term" value="F:RNA binding"/>
    <property type="evidence" value="ECO:0007669"/>
    <property type="project" value="InterPro"/>
</dbReference>
<reference evidence="9" key="2">
    <citation type="submission" date="2022-03" db="EMBL/GenBank/DDBJ databases">
        <title>Draft title - Genomic analysis of global carrot germplasm unveils the trajectory of domestication and the origin of high carotenoid orange carrot.</title>
        <authorList>
            <person name="Iorizzo M."/>
            <person name="Ellison S."/>
            <person name="Senalik D."/>
            <person name="Macko-Podgorni A."/>
            <person name="Grzebelus D."/>
            <person name="Bostan H."/>
            <person name="Rolling W."/>
            <person name="Curaba J."/>
            <person name="Simon P."/>
        </authorList>
    </citation>
    <scope>NUCLEOTIDE SEQUENCE</scope>
    <source>
        <tissue evidence="9">Leaf</tissue>
    </source>
</reference>
<feature type="repeat" description="PPR" evidence="7">
    <location>
        <begin position="396"/>
        <end position="430"/>
    </location>
</feature>
<dbReference type="InterPro" id="IPR046960">
    <property type="entry name" value="PPR_At4g14850-like_plant"/>
</dbReference>
<keyword evidence="6" id="KW-0809">Transit peptide</keyword>
<dbReference type="PANTHER" id="PTHR47926:SF373">
    <property type="entry name" value="TETRATRICOPEPTIDE-LIKE HELICAL DOMAIN SUPERFAMILY, DYW DOMAIN-CONTAINING PROTEIN"/>
    <property type="match status" value="1"/>
</dbReference>
<dbReference type="InterPro" id="IPR002885">
    <property type="entry name" value="PPR_rpt"/>
</dbReference>
<evidence type="ECO:0000256" key="1">
    <source>
        <dbReference type="ARBA" id="ARBA00004229"/>
    </source>
</evidence>
<comment type="subcellular location">
    <subcellularLocation>
        <location evidence="1">Plastid</location>
        <location evidence="1">Chloroplast</location>
    </subcellularLocation>
</comment>
<evidence type="ECO:0000256" key="2">
    <source>
        <dbReference type="ARBA" id="ARBA00006643"/>
    </source>
</evidence>
<dbReference type="EMBL" id="CP093351">
    <property type="protein sequence ID" value="WOH14787.1"/>
    <property type="molecule type" value="Genomic_DNA"/>
</dbReference>
<evidence type="ECO:0000259" key="8">
    <source>
        <dbReference type="Pfam" id="PF14432"/>
    </source>
</evidence>
<dbReference type="NCBIfam" id="TIGR00756">
    <property type="entry name" value="PPR"/>
    <property type="match status" value="4"/>
</dbReference>
<dbReference type="Gene3D" id="1.25.40.10">
    <property type="entry name" value="Tetratricopeptide repeat domain"/>
    <property type="match status" value="5"/>
</dbReference>
<dbReference type="GO" id="GO:0008270">
    <property type="term" value="F:zinc ion binding"/>
    <property type="evidence" value="ECO:0007669"/>
    <property type="project" value="InterPro"/>
</dbReference>
<accession>A0AAF0XWS2</accession>
<evidence type="ECO:0000256" key="5">
    <source>
        <dbReference type="ARBA" id="ARBA00022737"/>
    </source>
</evidence>
<evidence type="ECO:0000256" key="4">
    <source>
        <dbReference type="ARBA" id="ARBA00022640"/>
    </source>
</evidence>
<comment type="similarity">
    <text evidence="2">Belongs to the PPR family. PCMP-H subfamily.</text>
</comment>
<reference evidence="9" key="1">
    <citation type="journal article" date="2016" name="Nat. Genet.">
        <title>A high-quality carrot genome assembly provides new insights into carotenoid accumulation and asterid genome evolution.</title>
        <authorList>
            <person name="Iorizzo M."/>
            <person name="Ellison S."/>
            <person name="Senalik D."/>
            <person name="Zeng P."/>
            <person name="Satapoomin P."/>
            <person name="Huang J."/>
            <person name="Bowman M."/>
            <person name="Iovene M."/>
            <person name="Sanseverino W."/>
            <person name="Cavagnaro P."/>
            <person name="Yildiz M."/>
            <person name="Macko-Podgorni A."/>
            <person name="Moranska E."/>
            <person name="Grzebelus E."/>
            <person name="Grzebelus D."/>
            <person name="Ashrafi H."/>
            <person name="Zheng Z."/>
            <person name="Cheng S."/>
            <person name="Spooner D."/>
            <person name="Van Deynze A."/>
            <person name="Simon P."/>
        </authorList>
    </citation>
    <scope>NUCLEOTIDE SEQUENCE</scope>
    <source>
        <tissue evidence="9">Leaf</tissue>
    </source>
</reference>
<name>A0AAF0XWS2_DAUCS</name>
<dbReference type="PANTHER" id="PTHR47926">
    <property type="entry name" value="PENTATRICOPEPTIDE REPEAT-CONTAINING PROTEIN"/>
    <property type="match status" value="1"/>
</dbReference>
<dbReference type="FunFam" id="1.25.40.10:FF:000285">
    <property type="entry name" value="Pentatricopeptide repeat-containing protein, chloroplastic"/>
    <property type="match status" value="1"/>
</dbReference>
<dbReference type="Proteomes" id="UP000077755">
    <property type="component" value="Chromosome 9"/>
</dbReference>